<proteinExistence type="predicted"/>
<dbReference type="Proteomes" id="UP001187315">
    <property type="component" value="Unassembled WGS sequence"/>
</dbReference>
<gene>
    <name evidence="1" type="ORF">Q7C36_005682</name>
</gene>
<dbReference type="AlphaFoldDB" id="A0AA88NL18"/>
<sequence length="89" mass="10260">MPFVKVLYGSFDQEQMQFLLEEQNLLRANNSRPGSGVCWPWEGLVSNTSRRPQPLAALGDKLFESHRLTFRLLIPINNKINSIVEQAFR</sequence>
<evidence type="ECO:0000313" key="2">
    <source>
        <dbReference type="Proteomes" id="UP001187315"/>
    </source>
</evidence>
<organism evidence="1 2">
    <name type="scientific">Tachysurus vachellii</name>
    <name type="common">Darkbarbel catfish</name>
    <name type="synonym">Pelteobagrus vachellii</name>
    <dbReference type="NCBI Taxonomy" id="175792"/>
    <lineage>
        <taxon>Eukaryota</taxon>
        <taxon>Metazoa</taxon>
        <taxon>Chordata</taxon>
        <taxon>Craniata</taxon>
        <taxon>Vertebrata</taxon>
        <taxon>Euteleostomi</taxon>
        <taxon>Actinopterygii</taxon>
        <taxon>Neopterygii</taxon>
        <taxon>Teleostei</taxon>
        <taxon>Ostariophysi</taxon>
        <taxon>Siluriformes</taxon>
        <taxon>Bagridae</taxon>
        <taxon>Tachysurus</taxon>
    </lineage>
</organism>
<evidence type="ECO:0000313" key="1">
    <source>
        <dbReference type="EMBL" id="KAK2857763.1"/>
    </source>
</evidence>
<accession>A0AA88NL18</accession>
<protein>
    <submittedName>
        <fullName evidence="1">Uncharacterized protein</fullName>
    </submittedName>
</protein>
<keyword evidence="2" id="KW-1185">Reference proteome</keyword>
<dbReference type="EMBL" id="JAVHJS010000005">
    <property type="protein sequence ID" value="KAK2857763.1"/>
    <property type="molecule type" value="Genomic_DNA"/>
</dbReference>
<comment type="caution">
    <text evidence="1">The sequence shown here is derived from an EMBL/GenBank/DDBJ whole genome shotgun (WGS) entry which is preliminary data.</text>
</comment>
<reference evidence="1" key="1">
    <citation type="submission" date="2023-08" db="EMBL/GenBank/DDBJ databases">
        <title>Pelteobagrus vachellii genome.</title>
        <authorList>
            <person name="Liu H."/>
        </authorList>
    </citation>
    <scope>NUCLEOTIDE SEQUENCE</scope>
    <source>
        <strain evidence="1">PRFRI_2022a</strain>
        <tissue evidence="1">Muscle</tissue>
    </source>
</reference>
<name>A0AA88NL18_TACVA</name>